<feature type="transmembrane region" description="Helical" evidence="11">
    <location>
        <begin position="20"/>
        <end position="38"/>
    </location>
</feature>
<evidence type="ECO:0000256" key="2">
    <source>
        <dbReference type="ARBA" id="ARBA00006742"/>
    </source>
</evidence>
<comment type="subcellular location">
    <subcellularLocation>
        <location evidence="1">Cell membrane</location>
        <topology evidence="1">Single-pass membrane protein</topology>
    </subcellularLocation>
</comment>
<evidence type="ECO:0000256" key="4">
    <source>
        <dbReference type="ARBA" id="ARBA00022448"/>
    </source>
</evidence>
<keyword evidence="5" id="KW-1003">Cell membrane</keyword>
<dbReference type="RefSeq" id="WP_167694942.1">
    <property type="nucleotide sequence ID" value="NZ_CP118181.1"/>
</dbReference>
<dbReference type="NCBIfam" id="TIGR00739">
    <property type="entry name" value="yajC"/>
    <property type="match status" value="1"/>
</dbReference>
<dbReference type="GO" id="GO:0005886">
    <property type="term" value="C:plasma membrane"/>
    <property type="evidence" value="ECO:0007669"/>
    <property type="project" value="UniProtKB-SubCell"/>
</dbReference>
<evidence type="ECO:0000256" key="5">
    <source>
        <dbReference type="ARBA" id="ARBA00022475"/>
    </source>
</evidence>
<dbReference type="AlphaFoldDB" id="A0A968KZ02"/>
<evidence type="ECO:0000313" key="12">
    <source>
        <dbReference type="EMBL" id="NIZ68826.1"/>
    </source>
</evidence>
<organism evidence="12 13">
    <name type="scientific">Entomospira culicis</name>
    <dbReference type="NCBI Taxonomy" id="2719989"/>
    <lineage>
        <taxon>Bacteria</taxon>
        <taxon>Pseudomonadati</taxon>
        <taxon>Spirochaetota</taxon>
        <taxon>Spirochaetia</taxon>
        <taxon>Spirochaetales</taxon>
        <taxon>Spirochaetaceae</taxon>
        <taxon>Entomospira</taxon>
    </lineage>
</organism>
<evidence type="ECO:0000256" key="7">
    <source>
        <dbReference type="ARBA" id="ARBA00022927"/>
    </source>
</evidence>
<dbReference type="SMART" id="SM01323">
    <property type="entry name" value="YajC"/>
    <property type="match status" value="1"/>
</dbReference>
<dbReference type="Pfam" id="PF02699">
    <property type="entry name" value="YajC"/>
    <property type="match status" value="1"/>
</dbReference>
<reference evidence="12" key="1">
    <citation type="submission" date="2020-03" db="EMBL/GenBank/DDBJ databases">
        <title>Spirochaetal bacteria isolated from arthropods constitute a novel genus Entomospira genus novum within the order Spirochaetales.</title>
        <authorList>
            <person name="Grana-Miraglia L."/>
            <person name="Sikutova S."/>
            <person name="Fingerle V."/>
            <person name="Sing A."/>
            <person name="Castillo-Ramirez S."/>
            <person name="Margos G."/>
            <person name="Rudolf I."/>
        </authorList>
    </citation>
    <scope>NUCLEOTIDE SEQUENCE</scope>
    <source>
        <strain evidence="12">BR149</strain>
    </source>
</reference>
<dbReference type="PANTHER" id="PTHR33909:SF1">
    <property type="entry name" value="SEC TRANSLOCON ACCESSORY COMPLEX SUBUNIT YAJC"/>
    <property type="match status" value="1"/>
</dbReference>
<evidence type="ECO:0000256" key="1">
    <source>
        <dbReference type="ARBA" id="ARBA00004162"/>
    </source>
</evidence>
<evidence type="ECO:0000256" key="8">
    <source>
        <dbReference type="ARBA" id="ARBA00022989"/>
    </source>
</evidence>
<accession>A0A968KZ02</accession>
<evidence type="ECO:0000256" key="9">
    <source>
        <dbReference type="ARBA" id="ARBA00023010"/>
    </source>
</evidence>
<protein>
    <recommendedName>
        <fullName evidence="3">Sec translocon accessory complex subunit YajC</fullName>
    </recommendedName>
</protein>
<sequence length="111" mass="12180">MNGWMLQAAPAGGQAMGTMIMFGGMFLIIYFMMMRPAAKQQKELKKMRSSLKKGDKVITAGGMRAKVDTVKEIDGHQIVVLQIDDNVKVEFLASSIASVVRSNENAVEKSK</sequence>
<keyword evidence="9" id="KW-0811">Translocation</keyword>
<keyword evidence="8 11" id="KW-1133">Transmembrane helix</keyword>
<evidence type="ECO:0000256" key="3">
    <source>
        <dbReference type="ARBA" id="ARBA00014962"/>
    </source>
</evidence>
<dbReference type="EMBL" id="JAATLM010000001">
    <property type="protein sequence ID" value="NIZ68826.1"/>
    <property type="molecule type" value="Genomic_DNA"/>
</dbReference>
<gene>
    <name evidence="12" type="primary">yajC</name>
    <name evidence="12" type="ORF">HCT48_01140</name>
</gene>
<comment type="similarity">
    <text evidence="2">Belongs to the YajC family.</text>
</comment>
<dbReference type="PANTHER" id="PTHR33909">
    <property type="entry name" value="SEC TRANSLOCON ACCESSORY COMPLEX SUBUNIT YAJC"/>
    <property type="match status" value="1"/>
</dbReference>
<dbReference type="GO" id="GO:0015031">
    <property type="term" value="P:protein transport"/>
    <property type="evidence" value="ECO:0007669"/>
    <property type="project" value="UniProtKB-KW"/>
</dbReference>
<dbReference type="InterPro" id="IPR003849">
    <property type="entry name" value="Preprotein_translocase_YajC"/>
</dbReference>
<dbReference type="PRINTS" id="PR01853">
    <property type="entry name" value="YAJCTRNLCASE"/>
</dbReference>
<evidence type="ECO:0000256" key="10">
    <source>
        <dbReference type="ARBA" id="ARBA00023136"/>
    </source>
</evidence>
<keyword evidence="7" id="KW-0653">Protein transport</keyword>
<evidence type="ECO:0000313" key="13">
    <source>
        <dbReference type="Proteomes" id="UP000778951"/>
    </source>
</evidence>
<keyword evidence="4" id="KW-0813">Transport</keyword>
<name>A0A968KZ02_9SPIO</name>
<dbReference type="Proteomes" id="UP000778951">
    <property type="component" value="Unassembled WGS sequence"/>
</dbReference>
<keyword evidence="10 11" id="KW-0472">Membrane</keyword>
<proteinExistence type="inferred from homology"/>
<comment type="caution">
    <text evidence="12">The sequence shown here is derived from an EMBL/GenBank/DDBJ whole genome shotgun (WGS) entry which is preliminary data.</text>
</comment>
<keyword evidence="6 11" id="KW-0812">Transmembrane</keyword>
<evidence type="ECO:0000256" key="6">
    <source>
        <dbReference type="ARBA" id="ARBA00022692"/>
    </source>
</evidence>
<keyword evidence="13" id="KW-1185">Reference proteome</keyword>
<evidence type="ECO:0000256" key="11">
    <source>
        <dbReference type="SAM" id="Phobius"/>
    </source>
</evidence>